<reference evidence="1 2" key="1">
    <citation type="submission" date="2019-01" db="EMBL/GenBank/DDBJ databases">
        <title>Draft genome sequences of three monokaryotic isolates of the white-rot basidiomycete fungus Dichomitus squalens.</title>
        <authorList>
            <consortium name="DOE Joint Genome Institute"/>
            <person name="Lopez S.C."/>
            <person name="Andreopoulos B."/>
            <person name="Pangilinan J."/>
            <person name="Lipzen A."/>
            <person name="Riley R."/>
            <person name="Ahrendt S."/>
            <person name="Ng V."/>
            <person name="Barry K."/>
            <person name="Daum C."/>
            <person name="Grigoriev I.V."/>
            <person name="Hilden K.S."/>
            <person name="Makela M.R."/>
            <person name="de Vries R.P."/>
        </authorList>
    </citation>
    <scope>NUCLEOTIDE SEQUENCE [LARGE SCALE GENOMIC DNA]</scope>
    <source>
        <strain evidence="1 2">CBS 464.89</strain>
    </source>
</reference>
<dbReference type="AlphaFoldDB" id="A0A4Q9Q085"/>
<dbReference type="EMBL" id="ML145106">
    <property type="protein sequence ID" value="TBU60330.1"/>
    <property type="molecule type" value="Genomic_DNA"/>
</dbReference>
<proteinExistence type="predicted"/>
<dbReference type="Proteomes" id="UP000292082">
    <property type="component" value="Unassembled WGS sequence"/>
</dbReference>
<gene>
    <name evidence="1" type="ORF">BD310DRAFT_341848</name>
</gene>
<accession>A0A4Q9Q085</accession>
<protein>
    <submittedName>
        <fullName evidence="1">Uncharacterized protein</fullName>
    </submittedName>
</protein>
<keyword evidence="2" id="KW-1185">Reference proteome</keyword>
<evidence type="ECO:0000313" key="2">
    <source>
        <dbReference type="Proteomes" id="UP000292082"/>
    </source>
</evidence>
<evidence type="ECO:0000313" key="1">
    <source>
        <dbReference type="EMBL" id="TBU60330.1"/>
    </source>
</evidence>
<sequence>MELEMVEPPIRNIGYRPRLVHRLLRQCTVGKGRCSRDNLTNSNTLASRLCRCWCFSFQVRCALCPMQELEADLNDNDRPMVAGTNVCMTVDDRVVSRLTTFKLQGRAPAKFGCSST</sequence>
<organism evidence="1 2">
    <name type="scientific">Dichomitus squalens</name>
    <dbReference type="NCBI Taxonomy" id="114155"/>
    <lineage>
        <taxon>Eukaryota</taxon>
        <taxon>Fungi</taxon>
        <taxon>Dikarya</taxon>
        <taxon>Basidiomycota</taxon>
        <taxon>Agaricomycotina</taxon>
        <taxon>Agaricomycetes</taxon>
        <taxon>Polyporales</taxon>
        <taxon>Polyporaceae</taxon>
        <taxon>Dichomitus</taxon>
    </lineage>
</organism>
<name>A0A4Q9Q085_9APHY</name>